<keyword evidence="2" id="KW-1185">Reference proteome</keyword>
<evidence type="ECO:0000313" key="2">
    <source>
        <dbReference type="Proteomes" id="UP000035642"/>
    </source>
</evidence>
<dbReference type="GO" id="GO:0061617">
    <property type="term" value="C:MICOS complex"/>
    <property type="evidence" value="ECO:0007669"/>
    <property type="project" value="TreeGrafter"/>
</dbReference>
<name>A0A0K0DGT2_ANGCA</name>
<dbReference type="PROSITE" id="PS51808">
    <property type="entry name" value="CHCH"/>
    <property type="match status" value="1"/>
</dbReference>
<accession>A0A0K0DGT2</accession>
<dbReference type="PANTHER" id="PTHR21588">
    <property type="entry name" value="COILED-COIL-HELIX-COILED-COIL-HELIX DOMAIN CONTAINING 6"/>
    <property type="match status" value="1"/>
</dbReference>
<evidence type="ECO:0000313" key="3">
    <source>
        <dbReference type="WBParaSite" id="ACAC_0001032801-mRNA-1"/>
    </source>
</evidence>
<dbReference type="GO" id="GO:0007007">
    <property type="term" value="P:inner mitochondrial membrane organization"/>
    <property type="evidence" value="ECO:0007669"/>
    <property type="project" value="TreeGrafter"/>
</dbReference>
<protein>
    <submittedName>
        <fullName evidence="3">CHCH domain-containing protein</fullName>
    </submittedName>
</protein>
<dbReference type="WBParaSite" id="ACAC_0001032801-mRNA-1">
    <property type="protein sequence ID" value="ACAC_0001032801-mRNA-1"/>
    <property type="gene ID" value="ACAC_0001032801"/>
</dbReference>
<dbReference type="Proteomes" id="UP000035642">
    <property type="component" value="Unassembled WGS sequence"/>
</dbReference>
<organism evidence="2 3">
    <name type="scientific">Angiostrongylus cantonensis</name>
    <name type="common">Rat lungworm</name>
    <dbReference type="NCBI Taxonomy" id="6313"/>
    <lineage>
        <taxon>Eukaryota</taxon>
        <taxon>Metazoa</taxon>
        <taxon>Ecdysozoa</taxon>
        <taxon>Nematoda</taxon>
        <taxon>Chromadorea</taxon>
        <taxon>Rhabditida</taxon>
        <taxon>Rhabditina</taxon>
        <taxon>Rhabditomorpha</taxon>
        <taxon>Strongyloidea</taxon>
        <taxon>Metastrongylidae</taxon>
        <taxon>Angiostrongylus</taxon>
    </lineage>
</organism>
<proteinExistence type="predicted"/>
<reference evidence="3" key="2">
    <citation type="submission" date="2017-02" db="UniProtKB">
        <authorList>
            <consortium name="WormBaseParasite"/>
        </authorList>
    </citation>
    <scope>IDENTIFICATION</scope>
</reference>
<feature type="region of interest" description="Disordered" evidence="1">
    <location>
        <begin position="1"/>
        <end position="20"/>
    </location>
</feature>
<feature type="region of interest" description="Disordered" evidence="1">
    <location>
        <begin position="31"/>
        <end position="56"/>
    </location>
</feature>
<dbReference type="PANTHER" id="PTHR21588:SF18">
    <property type="entry name" value="MICOS COMPLEX SUBUNIT MIC19"/>
    <property type="match status" value="1"/>
</dbReference>
<feature type="compositionally biased region" description="Basic and acidic residues" evidence="1">
    <location>
        <begin position="11"/>
        <end position="20"/>
    </location>
</feature>
<dbReference type="AlphaFoldDB" id="A0A0K0DGT2"/>
<evidence type="ECO:0000256" key="1">
    <source>
        <dbReference type="SAM" id="MobiDB-lite"/>
    </source>
</evidence>
<sequence>MGSTQSQEEPDVVRINRSEVPDEYKTVGVSSDVVKRVNSQSQDHKSGDTSKLREELAREREEKLRMREEMARLSELQQRTVLLSTPLDLSADFEERKRIFEETVERVQSRFFAYHRENVCASNEKEIMSCLTANPGRILKCAHLAESYEKCVSDFQQEVLNGK</sequence>
<dbReference type="STRING" id="6313.A0A0K0DGT2"/>
<dbReference type="InterPro" id="IPR052632">
    <property type="entry name" value="MICOS_subunit_Mic19"/>
</dbReference>
<reference evidence="2" key="1">
    <citation type="submission" date="2012-09" db="EMBL/GenBank/DDBJ databases">
        <authorList>
            <person name="Martin A.A."/>
        </authorList>
    </citation>
    <scope>NUCLEOTIDE SEQUENCE</scope>
</reference>
<feature type="compositionally biased region" description="Basic and acidic residues" evidence="1">
    <location>
        <begin position="42"/>
        <end position="56"/>
    </location>
</feature>